<accession>A0A5C4T257</accession>
<dbReference type="InterPro" id="IPR023296">
    <property type="entry name" value="Glyco_hydro_beta-prop_sf"/>
</dbReference>
<protein>
    <recommendedName>
        <fullName evidence="3">Glycosyl hydrolase family 32 N-terminal domain-containing protein</fullName>
    </recommendedName>
</protein>
<evidence type="ECO:0008006" key="3">
    <source>
        <dbReference type="Google" id="ProtNLM"/>
    </source>
</evidence>
<sequence length="471" mass="53062">MNTSSKLQYEASPRGKPSVTIGSRVEMFIDDWLIESMNGAQLKLNQPERKEIVLVLDQPWEGPLGTYFTVLQDGAKIRLYYRGYIPPGAADVTDDQRVCYAESEDGIHFVRPELGLCEFEGSSRNNILFAGALAHNFTPFLDRSPHAKGGEIYKGVGGTGTADPSRNDGTLYGLTSPDGIHWQQMKAPLNMPSGGFDSQNVVFWDAAAGVYRCYNRYFDSGKYRAVQSCSSDNFTDWSDQQPNRYAEGVPMEQFYTNATIPCPGAEHLYLAFPKRFVPERKKIAEHPFGGVSDTCFMTSRDGVHWNRTFMEAWLRPGRDDRNWTERSNMVAYGCIETTPEEFSFYVSEHYRWDDNRLRRLAVRKHGFASVSAGYESGEMTTRPIVLEGDRLLLNYSTSAAGSIRVEVQDEFGQPIEGLALSDMEALYGDNLAEVVQWRTTADLSAWRGQTVRFRFVLQDADLFAIRIASVS</sequence>
<dbReference type="AlphaFoldDB" id="A0A5C4T257"/>
<proteinExistence type="predicted"/>
<gene>
    <name evidence="1" type="ORF">FE784_27170</name>
</gene>
<name>A0A5C4T257_9BACL</name>
<dbReference type="EMBL" id="VDCQ01000048">
    <property type="protein sequence ID" value="TNJ63093.1"/>
    <property type="molecule type" value="Genomic_DNA"/>
</dbReference>
<dbReference type="Proteomes" id="UP000307943">
    <property type="component" value="Unassembled WGS sequence"/>
</dbReference>
<dbReference type="RefSeq" id="WP_139605399.1">
    <property type="nucleotide sequence ID" value="NZ_VDCQ01000048.1"/>
</dbReference>
<reference evidence="1 2" key="1">
    <citation type="submission" date="2019-05" db="EMBL/GenBank/DDBJ databases">
        <title>We sequenced the genome of Paenibacillus hemerocallicola KCTC 33185 for further insight into its adaptation and study the phylogeny of Paenibacillus.</title>
        <authorList>
            <person name="Narsing Rao M.P."/>
        </authorList>
    </citation>
    <scope>NUCLEOTIDE SEQUENCE [LARGE SCALE GENOMIC DNA]</scope>
    <source>
        <strain evidence="1 2">KCTC 33185</strain>
    </source>
</reference>
<evidence type="ECO:0000313" key="1">
    <source>
        <dbReference type="EMBL" id="TNJ63093.1"/>
    </source>
</evidence>
<evidence type="ECO:0000313" key="2">
    <source>
        <dbReference type="Proteomes" id="UP000307943"/>
    </source>
</evidence>
<dbReference type="Gene3D" id="2.115.10.20">
    <property type="entry name" value="Glycosyl hydrolase domain, family 43"/>
    <property type="match status" value="1"/>
</dbReference>
<comment type="caution">
    <text evidence="1">The sequence shown here is derived from an EMBL/GenBank/DDBJ whole genome shotgun (WGS) entry which is preliminary data.</text>
</comment>
<dbReference type="OrthoDB" id="177802at2"/>
<keyword evidence="2" id="KW-1185">Reference proteome</keyword>
<organism evidence="1 2">
    <name type="scientific">Paenibacillus hemerocallicola</name>
    <dbReference type="NCBI Taxonomy" id="1172614"/>
    <lineage>
        <taxon>Bacteria</taxon>
        <taxon>Bacillati</taxon>
        <taxon>Bacillota</taxon>
        <taxon>Bacilli</taxon>
        <taxon>Bacillales</taxon>
        <taxon>Paenibacillaceae</taxon>
        <taxon>Paenibacillus</taxon>
    </lineage>
</organism>
<dbReference type="SUPFAM" id="SSF75005">
    <property type="entry name" value="Arabinanase/levansucrase/invertase"/>
    <property type="match status" value="1"/>
</dbReference>